<comment type="caution">
    <text evidence="1">The sequence shown here is derived from an EMBL/GenBank/DDBJ whole genome shotgun (WGS) entry which is preliminary data.</text>
</comment>
<dbReference type="Pfam" id="PF05336">
    <property type="entry name" value="rhaM"/>
    <property type="match status" value="1"/>
</dbReference>
<dbReference type="PANTHER" id="PTHR43239:SF1">
    <property type="entry name" value="UPF0734 PROTEIN DDB_G0273871_DDB_G0273177"/>
    <property type="match status" value="1"/>
</dbReference>
<dbReference type="InterPro" id="IPR011008">
    <property type="entry name" value="Dimeric_a/b-barrel"/>
</dbReference>
<evidence type="ECO:0000313" key="1">
    <source>
        <dbReference type="EMBL" id="MDZ7281850.1"/>
    </source>
</evidence>
<name>A0ABU5LPJ5_9SPHN</name>
<dbReference type="InterPro" id="IPR008000">
    <property type="entry name" value="Rham/fucose_mutarotase"/>
</dbReference>
<reference evidence="2" key="1">
    <citation type="submission" date="2023-07" db="EMBL/GenBank/DDBJ databases">
        <title>Whole genome sequence analysis of rice epiphytic Sphingomonas sanguinis OsEp_Plm_15B2.</title>
        <authorList>
            <person name="Sahu K.P."/>
            <person name="Asharani P."/>
            <person name="Reddy B."/>
            <person name="Kumar A."/>
        </authorList>
    </citation>
    <scope>NUCLEOTIDE SEQUENCE [LARGE SCALE GENOMIC DNA]</scope>
    <source>
        <strain evidence="2">OsEp_Plm_15B2</strain>
    </source>
</reference>
<keyword evidence="2" id="KW-1185">Reference proteome</keyword>
<evidence type="ECO:0000313" key="2">
    <source>
        <dbReference type="Proteomes" id="UP001292182"/>
    </source>
</evidence>
<sequence>MTMSPAKAGANRRFVRMIDLADDTAAIAAYEAAHSPGNTPAEVLALQRRHGIVELEIYRLGTRLVMLMEVDATFNPEGLDRETAADPVLIEWQRRMGALQRPLPGHSGWAEMPCIFRQSDHP</sequence>
<dbReference type="SUPFAM" id="SSF54909">
    <property type="entry name" value="Dimeric alpha+beta barrel"/>
    <property type="match status" value="1"/>
</dbReference>
<gene>
    <name evidence="1" type="ORF">N4G62_07400</name>
</gene>
<dbReference type="Proteomes" id="UP001292182">
    <property type="component" value="Unassembled WGS sequence"/>
</dbReference>
<proteinExistence type="predicted"/>
<protein>
    <submittedName>
        <fullName evidence="1">L-rhamnose mutarotase</fullName>
    </submittedName>
</protein>
<dbReference type="EMBL" id="JAOBTW010000007">
    <property type="protein sequence ID" value="MDZ7281850.1"/>
    <property type="molecule type" value="Genomic_DNA"/>
</dbReference>
<dbReference type="RefSeq" id="WP_322539063.1">
    <property type="nucleotide sequence ID" value="NZ_JAOBTW010000007.1"/>
</dbReference>
<organism evidence="1 2">
    <name type="scientific">Sphingomonas sanguinis</name>
    <dbReference type="NCBI Taxonomy" id="33051"/>
    <lineage>
        <taxon>Bacteria</taxon>
        <taxon>Pseudomonadati</taxon>
        <taxon>Pseudomonadota</taxon>
        <taxon>Alphaproteobacteria</taxon>
        <taxon>Sphingomonadales</taxon>
        <taxon>Sphingomonadaceae</taxon>
        <taxon>Sphingomonas</taxon>
    </lineage>
</organism>
<dbReference type="PANTHER" id="PTHR43239">
    <property type="entry name" value="UPF0734 PROTEIN DDB_G0273871/DDB_G0273177"/>
    <property type="match status" value="1"/>
</dbReference>
<dbReference type="InterPro" id="IPR052996">
    <property type="entry name" value="Carb_Metab_Mutarotase"/>
</dbReference>
<accession>A0ABU5LPJ5</accession>
<dbReference type="Gene3D" id="3.30.70.100">
    <property type="match status" value="1"/>
</dbReference>